<reference evidence="2" key="2">
    <citation type="journal article" date="2021" name="Genome Biol. Evol.">
        <title>Developing a high-quality reference genome for a parasitic bivalve with doubly uniparental inheritance (Bivalvia: Unionida).</title>
        <authorList>
            <person name="Smith C.H."/>
        </authorList>
    </citation>
    <scope>NUCLEOTIDE SEQUENCE</scope>
    <source>
        <strain evidence="2">CHS0354</strain>
        <tissue evidence="2">Mantle</tissue>
    </source>
</reference>
<dbReference type="Proteomes" id="UP001195483">
    <property type="component" value="Unassembled WGS sequence"/>
</dbReference>
<sequence>MTLIPLKCQPKVKESKDTGVHLISSKFSGSEGNEDSSCRVDYKNPLYTNNYITPLPNTTSSNVTVEDKSCNSATGYNTIKRSDWTSDAYDILSDYKKPRFDSTYDHLPTNVKVECGETYVTMHNRCDANQRYEDMAIDSSGVDDKTNVASQPVPNQYNAYEQAYERH</sequence>
<keyword evidence="3" id="KW-1185">Reference proteome</keyword>
<proteinExistence type="predicted"/>
<evidence type="ECO:0000256" key="1">
    <source>
        <dbReference type="SAM" id="MobiDB-lite"/>
    </source>
</evidence>
<dbReference type="EMBL" id="JAEAOA010000299">
    <property type="protein sequence ID" value="KAK3591231.1"/>
    <property type="molecule type" value="Genomic_DNA"/>
</dbReference>
<feature type="region of interest" description="Disordered" evidence="1">
    <location>
        <begin position="141"/>
        <end position="167"/>
    </location>
</feature>
<reference evidence="2" key="1">
    <citation type="journal article" date="2021" name="Genome Biol. Evol.">
        <title>A High-Quality Reference Genome for a Parasitic Bivalve with Doubly Uniparental Inheritance (Bivalvia: Unionida).</title>
        <authorList>
            <person name="Smith C.H."/>
        </authorList>
    </citation>
    <scope>NUCLEOTIDE SEQUENCE</scope>
    <source>
        <strain evidence="2">CHS0354</strain>
    </source>
</reference>
<comment type="caution">
    <text evidence="2">The sequence shown here is derived from an EMBL/GenBank/DDBJ whole genome shotgun (WGS) entry which is preliminary data.</text>
</comment>
<evidence type="ECO:0000313" key="3">
    <source>
        <dbReference type="Proteomes" id="UP001195483"/>
    </source>
</evidence>
<protein>
    <submittedName>
        <fullName evidence="2">Uncharacterized protein</fullName>
    </submittedName>
</protein>
<feature type="compositionally biased region" description="Polar residues" evidence="1">
    <location>
        <begin position="147"/>
        <end position="159"/>
    </location>
</feature>
<gene>
    <name evidence="2" type="ORF">CHS0354_003864</name>
</gene>
<name>A0AAE0SFW8_9BIVA</name>
<evidence type="ECO:0000313" key="2">
    <source>
        <dbReference type="EMBL" id="KAK3591231.1"/>
    </source>
</evidence>
<dbReference type="AlphaFoldDB" id="A0AAE0SFW8"/>
<accession>A0AAE0SFW8</accession>
<organism evidence="2 3">
    <name type="scientific">Potamilus streckersoni</name>
    <dbReference type="NCBI Taxonomy" id="2493646"/>
    <lineage>
        <taxon>Eukaryota</taxon>
        <taxon>Metazoa</taxon>
        <taxon>Spiralia</taxon>
        <taxon>Lophotrochozoa</taxon>
        <taxon>Mollusca</taxon>
        <taxon>Bivalvia</taxon>
        <taxon>Autobranchia</taxon>
        <taxon>Heteroconchia</taxon>
        <taxon>Palaeoheterodonta</taxon>
        <taxon>Unionida</taxon>
        <taxon>Unionoidea</taxon>
        <taxon>Unionidae</taxon>
        <taxon>Ambleminae</taxon>
        <taxon>Lampsilini</taxon>
        <taxon>Potamilus</taxon>
    </lineage>
</organism>
<reference evidence="2" key="3">
    <citation type="submission" date="2023-05" db="EMBL/GenBank/DDBJ databases">
        <authorList>
            <person name="Smith C.H."/>
        </authorList>
    </citation>
    <scope>NUCLEOTIDE SEQUENCE</scope>
    <source>
        <strain evidence="2">CHS0354</strain>
        <tissue evidence="2">Mantle</tissue>
    </source>
</reference>